<evidence type="ECO:0000313" key="1">
    <source>
        <dbReference type="EMBL" id="GAA3975203.1"/>
    </source>
</evidence>
<keyword evidence="2" id="KW-1185">Reference proteome</keyword>
<sequence length="101" mass="11508">MPAQLRRDLFLPTLGRHRPRVLLAVRHSKAAREPDEARWGHNGEFTLRALDAGHTRVQVRLDYDPDAVRETFGGPKVFAQSDAIAQTVRDDLERLKGLVER</sequence>
<comment type="caution">
    <text evidence="1">The sequence shown here is derived from an EMBL/GenBank/DDBJ whole genome shotgun (WGS) entry which is preliminary data.</text>
</comment>
<proteinExistence type="predicted"/>
<dbReference type="EMBL" id="BAABCQ010000042">
    <property type="protein sequence ID" value="GAA3975203.1"/>
    <property type="molecule type" value="Genomic_DNA"/>
</dbReference>
<reference evidence="2" key="1">
    <citation type="journal article" date="2019" name="Int. J. Syst. Evol. Microbiol.">
        <title>The Global Catalogue of Microorganisms (GCM) 10K type strain sequencing project: providing services to taxonomists for standard genome sequencing and annotation.</title>
        <authorList>
            <consortium name="The Broad Institute Genomics Platform"/>
            <consortium name="The Broad Institute Genome Sequencing Center for Infectious Disease"/>
            <person name="Wu L."/>
            <person name="Ma J."/>
        </authorList>
    </citation>
    <scope>NUCLEOTIDE SEQUENCE [LARGE SCALE GENOMIC DNA]</scope>
    <source>
        <strain evidence="2">JCM 17027</strain>
    </source>
</reference>
<gene>
    <name evidence="1" type="ORF">GCM10022384_26870</name>
</gene>
<organism evidence="1 2">
    <name type="scientific">Streptomyces marokkonensis</name>
    <dbReference type="NCBI Taxonomy" id="324855"/>
    <lineage>
        <taxon>Bacteria</taxon>
        <taxon>Bacillati</taxon>
        <taxon>Actinomycetota</taxon>
        <taxon>Actinomycetes</taxon>
        <taxon>Kitasatosporales</taxon>
        <taxon>Streptomycetaceae</taxon>
        <taxon>Streptomyces</taxon>
    </lineage>
</organism>
<evidence type="ECO:0008006" key="3">
    <source>
        <dbReference type="Google" id="ProtNLM"/>
    </source>
</evidence>
<dbReference type="Proteomes" id="UP001500034">
    <property type="component" value="Unassembled WGS sequence"/>
</dbReference>
<accession>A0ABP7Q518</accession>
<evidence type="ECO:0000313" key="2">
    <source>
        <dbReference type="Proteomes" id="UP001500034"/>
    </source>
</evidence>
<dbReference type="InterPro" id="IPR023393">
    <property type="entry name" value="START-like_dom_sf"/>
</dbReference>
<dbReference type="Gene3D" id="3.30.530.20">
    <property type="match status" value="1"/>
</dbReference>
<protein>
    <recommendedName>
        <fullName evidence="3">Polyketide cyclase / dehydrase and lipid transport</fullName>
    </recommendedName>
</protein>
<name>A0ABP7Q518_9ACTN</name>
<dbReference type="SUPFAM" id="SSF55961">
    <property type="entry name" value="Bet v1-like"/>
    <property type="match status" value="1"/>
</dbReference>